<feature type="region of interest" description="Disordered" evidence="1">
    <location>
        <begin position="1145"/>
        <end position="1166"/>
    </location>
</feature>
<feature type="region of interest" description="Disordered" evidence="1">
    <location>
        <begin position="2223"/>
        <end position="2252"/>
    </location>
</feature>
<accession>E1EXU9</accession>
<feature type="region of interest" description="Disordered" evidence="1">
    <location>
        <begin position="896"/>
        <end position="922"/>
    </location>
</feature>
<sequence>MDLFADGANLHRSFHCEKVFSKPRKDGVRTQSQPFTIKQFPRSFGALKEWANSSTTLKIVRPDPSKPNDPLPEPPQLSYSMVGKPPTILSDRSLLKFELLATQNATNPSGQYDNTLGQQLTRMQRYTDSLEQRRRVLIDSFLQYIDKIFSSLYIDFDRARMTFQDYLSDVDARFLRLVKEPGVRPHAMNASLQAIEAEVITVFTKLRSNFDNLASMLRGVVTDAIKTLSVGLGNACCTGEEILVYIGDIIHQVEERITRVCMSMLMFITSSHNRALLCMEDGKGLCRRVIHQRKMELVHDFIEQYMLFIHQEHEFSPVMVSAIQEVNLALQQFSSTLFNFITDLSIRKEHPRDIAVRLVKTVFLPRKQDVQYRLEELKLIVDDVYTSLAESTKDVLESLQQLGILSDDLRALITETLSYWRKRWDLRLSLIEETLIRTVHANSFFIACIISLCAAADMTVKHATLLEDNWRKLCDDALKAIEERFARDWSRSTKCLEYISTRVKNVWDTSEAQKIKQISKELLDALEHAIIQREEAVVNMTNQSSTGNKVLRTLLDVFSLELKESAFSTLFGTIADKDDALLSAGTLFNSTLVKNPVQDVTADELVDHNTVILSDVPFPTVSLAEPWSCAEYQITELNDLIGERNADIEAINRLMAANALQDHEHVQDDSKKVPDQIEQHTPSNSRLSSKASNRAPTPNQDKKQISSKNRPLSNDQTTKSDTSSAPRLLLEPPDFDKDVDMKAYISAYGFSYFQDAATPAQVLAEFMQLSVPEPGNKDKDKGKQVAQVSEQKPLIFSLVTPRYQQVLFSKEVPYDKTYVCVFMNLPADLRLILYYSLLRLLYKDGERIAYNRAVSDFKDSILSYRSAYLQKLNSAAMEAYASTLADWEKEAAKKAKAASKSKTSTSRPESRPDGNDEDEKPVEPVLATQLPDYVEAAIAGIKVPDERPLDEFDVYLTLVYTVLDFEHLKMVPLAANQDMPVSTNPLLSSPVTVPPPSTKDSKKAASQSLPKSSLLKGFTKSPALLNFEKIVSKPKYSVSADELMFNECVYDGARDTLMKLKQTVVALSCQRKRPATSVSNEKRPSSKNTVGNRQSPNMSSQIIEDSSAARDRDRIDELLTLARPCNSAEEPQNDLARSTGYRSILSPTSSKSQRLVGPPGVLGSSSATHNLEHQQVDAASDIIMDCRSYTSSDSLAIKLVLGNISTHVVTLIMSRLADTYSGVLSHSMDNIRRILTISDDLRTSLVPYTVKLLHSEIAQIESRCSKYVGVEYRTLNRAMSTIVSLRKRILDATVTSEVPVGAVAPSGSRSASGSGARAPSRGKQAVSSTGETRLFQEALTLLSAKRLDRFVELTFDSTKGIVTSLRLRKQLSAAHPLFKHTESVYEAKFNTVVNENILLFPEQADRTIIYACDAFIAECKVFLRKNLSTLIHNDISSAERITQSFTKQAIGWSGLDSSGPFDFAVADLAVSLLRNNYGEVQPLLDTTASTVKVHPAIAASQSLLATIGMLREEAYSRLHTDLLFFKHLMQNVSQAVKLANSEYSAKVSTVEAMKKKCTSIKTIALNRLFLFKERMNVIREIFTQTAKCPNKTSLNSVFSNTLSAIEASFELEQIAYYLSYTVVLQFIFYPFELSLISKRHTFLIPYDLFKQRSKAFNSFAGVFIGAIVAVLNILCSATVLQTPFTYQEEIRERSLSPSSYNVSSTRSSSSKRLVTQQPTLVSRTIDLHAADISELPDTIFSKIQQFFSRATNYEPGMKAFYNTSIECDICTQLQTELAQMFSTYALFQPIYVPRDDEMAAIQLPVIEPHELNGMEIVSTAEPSKKDSRSATPVEERIVSSTQQIVLPTMKIKRLKDSSFRDELSLLQYYYREAYDSIDQLITEVRTQLHELLVQRDKLFDTLIKQFSVCSFEITYRSIERAWKVYKEGYKDNRNALSQKFARIFDSFRPALVNFPEKALDMQQEIKVSLSEYRTASQSLLNSLNKDMLTLLSISNCLLVTVPAILLSLYPSWANDNRVSYCASLQISELLSFLSPVGNTIDGSAKTQASSKKRPASGISSTVAVTSAVASSSSMAVKLLGDEQLIKTLIDSCVSSESEIKSCSAIFVQMMQHIEVSVNSGKAVFEAEPTAAFPTANQNQPPGGKAKEAVQTGCLQSAILPSSGLDFTTTEATQLEIFFNTFSGKSILLEEPQILSTLTCRNLDNILQHLLKYKAGLFGDQTQHVSPLRDKDKKKQAADSKKPSGATTESNDAVPPPVIYYRLGHVTLPLTDSVDNGVKDGIFTRLPEKVQLLIGCSYDAVKMLLKSLKNSRRLNSLASEYLAESARMEQEANEDIEHMKAEFKQAFTLLNNPKLANFAI</sequence>
<organism evidence="3 4">
    <name type="scientific">Giardia intestinalis (strain P15)</name>
    <name type="common">Giardia lamblia</name>
    <dbReference type="NCBI Taxonomy" id="658858"/>
    <lineage>
        <taxon>Eukaryota</taxon>
        <taxon>Metamonada</taxon>
        <taxon>Diplomonadida</taxon>
        <taxon>Hexamitidae</taxon>
        <taxon>Giardiinae</taxon>
        <taxon>Giardia</taxon>
    </lineage>
</organism>
<protein>
    <submittedName>
        <fullName evidence="3">Uncharacterized protein</fullName>
    </submittedName>
</protein>
<feature type="region of interest" description="Disordered" evidence="1">
    <location>
        <begin position="58"/>
        <end position="78"/>
    </location>
</feature>
<feature type="region of interest" description="Disordered" evidence="1">
    <location>
        <begin position="1071"/>
        <end position="1109"/>
    </location>
</feature>
<comment type="caution">
    <text evidence="3">The sequence shown here is derived from an EMBL/GenBank/DDBJ whole genome shotgun (WGS) entry which is preliminary data.</text>
</comment>
<gene>
    <name evidence="3" type="ORF">GLP15_805</name>
</gene>
<dbReference type="OMA" id="CLEYIST"/>
<keyword evidence="2" id="KW-0812">Transmembrane</keyword>
<keyword evidence="2" id="KW-0472">Membrane</keyword>
<name>E1EXU9_GIAIA</name>
<feature type="compositionally biased region" description="Polar residues" evidence="1">
    <location>
        <begin position="679"/>
        <end position="699"/>
    </location>
</feature>
<feature type="compositionally biased region" description="Polar residues" evidence="1">
    <location>
        <begin position="1086"/>
        <end position="1102"/>
    </location>
</feature>
<evidence type="ECO:0000256" key="1">
    <source>
        <dbReference type="SAM" id="MobiDB-lite"/>
    </source>
</evidence>
<dbReference type="OrthoDB" id="10255814at2759"/>
<evidence type="ECO:0000313" key="4">
    <source>
        <dbReference type="Proteomes" id="UP000008974"/>
    </source>
</evidence>
<feature type="transmembrane region" description="Helical" evidence="2">
    <location>
        <begin position="1614"/>
        <end position="1635"/>
    </location>
</feature>
<keyword evidence="2" id="KW-1133">Transmembrane helix</keyword>
<reference evidence="3 4" key="1">
    <citation type="journal article" date="2010" name="BMC Genomics">
        <title>Genome analysis and comparative genomics of a Giardia intestinalis assemblage E isolate.</title>
        <authorList>
            <person name="Jerlstrom-Hultqvist J."/>
            <person name="Franzen O."/>
            <person name="Ankarklev J."/>
            <person name="Xu F."/>
            <person name="Nohynkova E."/>
            <person name="Andersson J.O."/>
            <person name="Svard S.G."/>
            <person name="Andersson B."/>
        </authorList>
    </citation>
    <scope>NUCLEOTIDE SEQUENCE [LARGE SCALE GENOMIC DNA]</scope>
    <source>
        <strain evidence="3 4">P15</strain>
    </source>
</reference>
<feature type="transmembrane region" description="Helical" evidence="2">
    <location>
        <begin position="1655"/>
        <end position="1674"/>
    </location>
</feature>
<dbReference type="EMBL" id="ACVC01000054">
    <property type="protein sequence ID" value="EFO64933.1"/>
    <property type="molecule type" value="Genomic_DNA"/>
</dbReference>
<dbReference type="VEuPathDB" id="GiardiaDB:GLP15_805"/>
<proteinExistence type="predicted"/>
<feature type="compositionally biased region" description="Polar residues" evidence="1">
    <location>
        <begin position="706"/>
        <end position="725"/>
    </location>
</feature>
<dbReference type="Proteomes" id="UP000008974">
    <property type="component" value="Unassembled WGS sequence"/>
</dbReference>
<evidence type="ECO:0000313" key="3">
    <source>
        <dbReference type="EMBL" id="EFO64933.1"/>
    </source>
</evidence>
<feature type="compositionally biased region" description="Basic and acidic residues" evidence="1">
    <location>
        <begin position="2226"/>
        <end position="2241"/>
    </location>
</feature>
<feature type="compositionally biased region" description="Low complexity" evidence="1">
    <location>
        <begin position="1304"/>
        <end position="1322"/>
    </location>
</feature>
<feature type="region of interest" description="Disordered" evidence="1">
    <location>
        <begin position="986"/>
        <end position="1010"/>
    </location>
</feature>
<feature type="region of interest" description="Disordered" evidence="1">
    <location>
        <begin position="662"/>
        <end position="732"/>
    </location>
</feature>
<feature type="region of interest" description="Disordered" evidence="1">
    <location>
        <begin position="1304"/>
        <end position="1329"/>
    </location>
</feature>
<feature type="compositionally biased region" description="Basic and acidic residues" evidence="1">
    <location>
        <begin position="662"/>
        <end position="678"/>
    </location>
</feature>
<evidence type="ECO:0000256" key="2">
    <source>
        <dbReference type="SAM" id="Phobius"/>
    </source>
</evidence>